<reference evidence="2" key="1">
    <citation type="journal article" date="2014" name="Int. J. Syst. Evol. Microbiol.">
        <title>Complete genome sequence of Corynebacterium casei LMG S-19264T (=DSM 44701T), isolated from a smear-ripened cheese.</title>
        <authorList>
            <consortium name="US DOE Joint Genome Institute (JGI-PGF)"/>
            <person name="Walter F."/>
            <person name="Albersmeier A."/>
            <person name="Kalinowski J."/>
            <person name="Ruckert C."/>
        </authorList>
    </citation>
    <scope>NUCLEOTIDE SEQUENCE</scope>
    <source>
        <strain evidence="2">CGMCC 1.12827</strain>
    </source>
</reference>
<dbReference type="Pfam" id="PF01510">
    <property type="entry name" value="Amidase_2"/>
    <property type="match status" value="1"/>
</dbReference>
<evidence type="ECO:0000313" key="2">
    <source>
        <dbReference type="EMBL" id="GGB22627.1"/>
    </source>
</evidence>
<dbReference type="RefSeq" id="WP_188585351.1">
    <property type="nucleotide sequence ID" value="NZ_BMGC01000004.1"/>
</dbReference>
<dbReference type="Proteomes" id="UP000621454">
    <property type="component" value="Unassembled WGS sequence"/>
</dbReference>
<sequence length="351" mass="39213">MTTKPAYREIDMMGDNRSNRWGASVANDLLHTEDGYSTAVELAISLNNRNDASYHYVIRDGIVVDLVDTDYASWSVLDANPYTINICFAGSFASWSRAQWLDREGDIAIAAWLMVQDSKKYGFPLTVITPPYHRGRGLSDHKYVTQCLGIGTHTDVGNHFPWDVFARYITAYSSGVHVEPPVNQINAEAARATWLGQRITSGENITPDGRGRWAQFEAGYVYWSPTTGAHAIPTYLFQTWAALKYERGPLGYPIGDHTVLTDGEVQGFEHGAIYRKGHLGNNEQPGYFVTGDIRSHWNRTGFEKGPYGWPASNEIVNKSGTRYQVFEKGRLVWSPDKVVGLVPQDGPDIIN</sequence>
<evidence type="ECO:0000259" key="1">
    <source>
        <dbReference type="SMART" id="SM00644"/>
    </source>
</evidence>
<protein>
    <recommendedName>
        <fullName evidence="1">N-acetylmuramoyl-L-alanine amidase domain-containing protein</fullName>
    </recommendedName>
</protein>
<dbReference type="InterPro" id="IPR002502">
    <property type="entry name" value="Amidase_domain"/>
</dbReference>
<dbReference type="EMBL" id="BMGC01000004">
    <property type="protein sequence ID" value="GGB22627.1"/>
    <property type="molecule type" value="Genomic_DNA"/>
</dbReference>
<reference evidence="2" key="2">
    <citation type="submission" date="2020-09" db="EMBL/GenBank/DDBJ databases">
        <authorList>
            <person name="Sun Q."/>
            <person name="Zhou Y."/>
        </authorList>
    </citation>
    <scope>NUCLEOTIDE SEQUENCE</scope>
    <source>
        <strain evidence="2">CGMCC 1.12827</strain>
    </source>
</reference>
<comment type="caution">
    <text evidence="2">The sequence shown here is derived from an EMBL/GenBank/DDBJ whole genome shotgun (WGS) entry which is preliminary data.</text>
</comment>
<name>A0A916WRF8_9ACTN</name>
<dbReference type="SUPFAM" id="SSF55846">
    <property type="entry name" value="N-acetylmuramoyl-L-alanine amidase-like"/>
    <property type="match status" value="1"/>
</dbReference>
<dbReference type="GO" id="GO:0009253">
    <property type="term" value="P:peptidoglycan catabolic process"/>
    <property type="evidence" value="ECO:0007669"/>
    <property type="project" value="InterPro"/>
</dbReference>
<dbReference type="SMART" id="SM00644">
    <property type="entry name" value="Ami_2"/>
    <property type="match status" value="1"/>
</dbReference>
<proteinExistence type="predicted"/>
<dbReference type="Gene3D" id="3.40.80.10">
    <property type="entry name" value="Peptidoglycan recognition protein-like"/>
    <property type="match status" value="1"/>
</dbReference>
<dbReference type="InterPro" id="IPR036505">
    <property type="entry name" value="Amidase/PGRP_sf"/>
</dbReference>
<accession>A0A916WRF8</accession>
<keyword evidence="3" id="KW-1185">Reference proteome</keyword>
<gene>
    <name evidence="2" type="ORF">GCM10011489_08550</name>
</gene>
<dbReference type="GO" id="GO:0008745">
    <property type="term" value="F:N-acetylmuramoyl-L-alanine amidase activity"/>
    <property type="evidence" value="ECO:0007669"/>
    <property type="project" value="InterPro"/>
</dbReference>
<dbReference type="InterPro" id="IPR013207">
    <property type="entry name" value="LGFP"/>
</dbReference>
<feature type="domain" description="N-acetylmuramoyl-L-alanine amidase" evidence="1">
    <location>
        <begin position="17"/>
        <end position="157"/>
    </location>
</feature>
<evidence type="ECO:0000313" key="3">
    <source>
        <dbReference type="Proteomes" id="UP000621454"/>
    </source>
</evidence>
<organism evidence="2 3">
    <name type="scientific">Gordonia jinhuaensis</name>
    <dbReference type="NCBI Taxonomy" id="1517702"/>
    <lineage>
        <taxon>Bacteria</taxon>
        <taxon>Bacillati</taxon>
        <taxon>Actinomycetota</taxon>
        <taxon>Actinomycetes</taxon>
        <taxon>Mycobacteriales</taxon>
        <taxon>Gordoniaceae</taxon>
        <taxon>Gordonia</taxon>
    </lineage>
</organism>
<dbReference type="AlphaFoldDB" id="A0A916WRF8"/>
<dbReference type="Pfam" id="PF08310">
    <property type="entry name" value="LGFP"/>
    <property type="match status" value="2"/>
</dbReference>